<feature type="domain" description="DDE Tnp4" evidence="4">
    <location>
        <begin position="135"/>
        <end position="230"/>
    </location>
</feature>
<protein>
    <submittedName>
        <fullName evidence="6">Transposase</fullName>
    </submittedName>
</protein>
<evidence type="ECO:0000313" key="6">
    <source>
        <dbReference type="EMBL" id="MEH0638730.1"/>
    </source>
</evidence>
<name>A0ABU8AYH3_9ACTN</name>
<feature type="domain" description="Transposase Helix-turn-helix" evidence="5">
    <location>
        <begin position="57"/>
        <end position="108"/>
    </location>
</feature>
<evidence type="ECO:0000256" key="1">
    <source>
        <dbReference type="ARBA" id="ARBA00001968"/>
    </source>
</evidence>
<evidence type="ECO:0000313" key="7">
    <source>
        <dbReference type="Proteomes" id="UP001310290"/>
    </source>
</evidence>
<dbReference type="RefSeq" id="WP_334661364.1">
    <property type="nucleotide sequence ID" value="NZ_JARULZ010000002.1"/>
</dbReference>
<dbReference type="InterPro" id="IPR027806">
    <property type="entry name" value="HARBI1_dom"/>
</dbReference>
<keyword evidence="2" id="KW-0479">Metal-binding</keyword>
<sequence length="247" mass="27137">MGNSTRVLVIGNRRITGLTADLIAELVAEVGPLWHRRHQTRPASRQRKRAIGAGAKHRLVFVDRLLATLVHLRHGTTHDVLACWCRVDRATITRAINEVRPRLAERGCTISPDVRLRALAEVVDHFGATGKTGIIDGTEIRVRRPAQGRKDRHEFISGKNKQNAVKSMVVTDGEGRVLWCSPTRPGSRADITHARQLGVGLLAGGLAVEILADAGYQGSRRTDRRTRSDATAPQVQEERPGMVRGDA</sequence>
<evidence type="ECO:0000259" key="4">
    <source>
        <dbReference type="Pfam" id="PF13359"/>
    </source>
</evidence>
<reference evidence="6" key="1">
    <citation type="submission" date="2023-04" db="EMBL/GenBank/DDBJ databases">
        <title>Genomic diversity of scab-causing Streptomyces spp. in the province of Quebec, Canada.</title>
        <authorList>
            <person name="Biessy A."/>
            <person name="Cadieux M."/>
            <person name="Ciotola M."/>
            <person name="Filion M."/>
        </authorList>
    </citation>
    <scope>NUCLEOTIDE SEQUENCE</scope>
    <source>
        <strain evidence="6">B21-115</strain>
    </source>
</reference>
<dbReference type="Proteomes" id="UP001310290">
    <property type="component" value="Unassembled WGS sequence"/>
</dbReference>
<keyword evidence="7" id="KW-1185">Reference proteome</keyword>
<organism evidence="6 7">
    <name type="scientific">Streptomyces bottropensis</name>
    <dbReference type="NCBI Taxonomy" id="42235"/>
    <lineage>
        <taxon>Bacteria</taxon>
        <taxon>Bacillati</taxon>
        <taxon>Actinomycetota</taxon>
        <taxon>Actinomycetes</taxon>
        <taxon>Kitasatosporales</taxon>
        <taxon>Streptomycetaceae</taxon>
        <taxon>Streptomyces</taxon>
    </lineage>
</organism>
<dbReference type="InterPro" id="IPR027805">
    <property type="entry name" value="Transposase_HTH_dom"/>
</dbReference>
<comment type="cofactor">
    <cofactor evidence="1">
        <name>a divalent metal cation</name>
        <dbReference type="ChEBI" id="CHEBI:60240"/>
    </cofactor>
</comment>
<feature type="region of interest" description="Disordered" evidence="3">
    <location>
        <begin position="217"/>
        <end position="247"/>
    </location>
</feature>
<gene>
    <name evidence="6" type="ORF">QBA35_36680</name>
</gene>
<evidence type="ECO:0000256" key="2">
    <source>
        <dbReference type="ARBA" id="ARBA00022723"/>
    </source>
</evidence>
<dbReference type="EMBL" id="JARULZ010000002">
    <property type="protein sequence ID" value="MEH0638730.1"/>
    <property type="molecule type" value="Genomic_DNA"/>
</dbReference>
<evidence type="ECO:0000256" key="3">
    <source>
        <dbReference type="SAM" id="MobiDB-lite"/>
    </source>
</evidence>
<comment type="caution">
    <text evidence="6">The sequence shown here is derived from an EMBL/GenBank/DDBJ whole genome shotgun (WGS) entry which is preliminary data.</text>
</comment>
<proteinExistence type="predicted"/>
<evidence type="ECO:0000259" key="5">
    <source>
        <dbReference type="Pfam" id="PF13613"/>
    </source>
</evidence>
<dbReference type="Pfam" id="PF13613">
    <property type="entry name" value="HTH_Tnp_4"/>
    <property type="match status" value="1"/>
</dbReference>
<feature type="compositionally biased region" description="Basic and acidic residues" evidence="3">
    <location>
        <begin position="236"/>
        <end position="247"/>
    </location>
</feature>
<dbReference type="Pfam" id="PF13359">
    <property type="entry name" value="DDE_Tnp_4"/>
    <property type="match status" value="1"/>
</dbReference>
<accession>A0ABU8AYH3</accession>